<comment type="caution">
    <text evidence="1">The sequence shown here is derived from an EMBL/GenBank/DDBJ whole genome shotgun (WGS) entry which is preliminary data.</text>
</comment>
<evidence type="ECO:0000313" key="1">
    <source>
        <dbReference type="EMBL" id="KAJ2790937.1"/>
    </source>
</evidence>
<reference evidence="1" key="1">
    <citation type="submission" date="2022-07" db="EMBL/GenBank/DDBJ databases">
        <title>Phylogenomic reconstructions and comparative analyses of Kickxellomycotina fungi.</title>
        <authorList>
            <person name="Reynolds N.K."/>
            <person name="Stajich J.E."/>
            <person name="Barry K."/>
            <person name="Grigoriev I.V."/>
            <person name="Crous P."/>
            <person name="Smith M.E."/>
        </authorList>
    </citation>
    <scope>NUCLEOTIDE SEQUENCE</scope>
    <source>
        <strain evidence="1">BCRC 34191</strain>
    </source>
</reference>
<sequence length="155" mass="16102">MVDGNNTFEERDWKLETAKYTLGGAGIGMLASAFQTAYAPTKTGSALDMFGKYGGTIAFMAAMGGVFAGVDAAAAQIRGKDDYKNSAIAGCAAGLIAGARQRSIPAALGSCAFFAASMATYEYSGGFEGAMHGMTREQRDEYRAGIFASAADLRK</sequence>
<evidence type="ECO:0000313" key="2">
    <source>
        <dbReference type="Proteomes" id="UP001140066"/>
    </source>
</evidence>
<keyword evidence="2" id="KW-1185">Reference proteome</keyword>
<dbReference type="Proteomes" id="UP001140066">
    <property type="component" value="Unassembled WGS sequence"/>
</dbReference>
<name>A0ACC1KJT4_9FUNG</name>
<organism evidence="1 2">
    <name type="scientific">Coemansia linderi</name>
    <dbReference type="NCBI Taxonomy" id="2663919"/>
    <lineage>
        <taxon>Eukaryota</taxon>
        <taxon>Fungi</taxon>
        <taxon>Fungi incertae sedis</taxon>
        <taxon>Zoopagomycota</taxon>
        <taxon>Kickxellomycotina</taxon>
        <taxon>Kickxellomycetes</taxon>
        <taxon>Kickxellales</taxon>
        <taxon>Kickxellaceae</taxon>
        <taxon>Coemansia</taxon>
    </lineage>
</organism>
<gene>
    <name evidence="1" type="ORF">GGI18_001481</name>
</gene>
<protein>
    <submittedName>
        <fullName evidence="1">Uncharacterized protein</fullName>
    </submittedName>
</protein>
<accession>A0ACC1KJT4</accession>
<proteinExistence type="predicted"/>
<dbReference type="EMBL" id="JANBUK010000232">
    <property type="protein sequence ID" value="KAJ2790937.1"/>
    <property type="molecule type" value="Genomic_DNA"/>
</dbReference>